<dbReference type="Pfam" id="PF13561">
    <property type="entry name" value="adh_short_C2"/>
    <property type="match status" value="1"/>
</dbReference>
<dbReference type="Gene3D" id="3.40.50.720">
    <property type="entry name" value="NAD(P)-binding Rossmann-like Domain"/>
    <property type="match status" value="1"/>
</dbReference>
<proteinExistence type="inferred from homology"/>
<sequence>MNTKTKIALITGGSRGLGKNSALKIAEKGLDVILTYKSNKEEADKVVREIQALGRKAIAYQLDTKDTKSFDAFVKNVGDHLEENTGSRNIDYLINNAGTSLHAPITEVTEEQLDDVVDIHFKGVFFLTQKLLPIINEGGGIINISSGLARFATPGYSVYGGIKAGIEMLTKYMAKELGPRKIKANVVAPGAIETDFGGGMVRDIKEVNDTIAGVTALGRVGLPDDIGGVVAFLCMEDAGWINGQRIEVSGGMFL</sequence>
<comment type="similarity">
    <text evidence="1">Belongs to the short-chain dehydrogenases/reductases (SDR) family.</text>
</comment>
<evidence type="ECO:0000313" key="4">
    <source>
        <dbReference type="EMBL" id="RKT01952.1"/>
    </source>
</evidence>
<organism evidence="4 5">
    <name type="scientific">Chryseobacterium defluvii</name>
    <dbReference type="NCBI Taxonomy" id="160396"/>
    <lineage>
        <taxon>Bacteria</taxon>
        <taxon>Pseudomonadati</taxon>
        <taxon>Bacteroidota</taxon>
        <taxon>Flavobacteriia</taxon>
        <taxon>Flavobacteriales</taxon>
        <taxon>Weeksellaceae</taxon>
        <taxon>Chryseobacterium group</taxon>
        <taxon>Chryseobacterium</taxon>
    </lineage>
</organism>
<reference evidence="4 5" key="1">
    <citation type="submission" date="2018-10" db="EMBL/GenBank/DDBJ databases">
        <title>Genomic Encyclopedia of Archaeal and Bacterial Type Strains, Phase II (KMG-II): from individual species to whole genera.</title>
        <authorList>
            <person name="Goeker M."/>
        </authorList>
    </citation>
    <scope>NUCLEOTIDE SEQUENCE [LARGE SCALE GENOMIC DNA]</scope>
    <source>
        <strain evidence="4 5">DSM 14219</strain>
    </source>
</reference>
<dbReference type="Proteomes" id="UP000272428">
    <property type="component" value="Unassembled WGS sequence"/>
</dbReference>
<evidence type="ECO:0000256" key="2">
    <source>
        <dbReference type="ARBA" id="ARBA00022857"/>
    </source>
</evidence>
<name>A0A495SR31_9FLAO</name>
<dbReference type="PANTHER" id="PTHR42879:SF2">
    <property type="entry name" value="3-OXOACYL-[ACYL-CARRIER-PROTEIN] REDUCTASE FABG"/>
    <property type="match status" value="1"/>
</dbReference>
<keyword evidence="5" id="KW-1185">Reference proteome</keyword>
<dbReference type="FunFam" id="3.40.50.720:FF:000374">
    <property type="entry name" value="3-oxoacyl-(Acyl-carrier-protein) reductase"/>
    <property type="match status" value="1"/>
</dbReference>
<dbReference type="InterPro" id="IPR036291">
    <property type="entry name" value="NAD(P)-bd_dom_sf"/>
</dbReference>
<evidence type="ECO:0000313" key="5">
    <source>
        <dbReference type="Proteomes" id="UP000272428"/>
    </source>
</evidence>
<dbReference type="SUPFAM" id="SSF51735">
    <property type="entry name" value="NAD(P)-binding Rossmann-fold domains"/>
    <property type="match status" value="1"/>
</dbReference>
<dbReference type="EMBL" id="RBXB01000001">
    <property type="protein sequence ID" value="RKT01952.1"/>
    <property type="molecule type" value="Genomic_DNA"/>
</dbReference>
<evidence type="ECO:0000256" key="1">
    <source>
        <dbReference type="ARBA" id="ARBA00006484"/>
    </source>
</evidence>
<dbReference type="PANTHER" id="PTHR42879">
    <property type="entry name" value="3-OXOACYL-(ACYL-CARRIER-PROTEIN) REDUCTASE"/>
    <property type="match status" value="1"/>
</dbReference>
<gene>
    <name evidence="4" type="ORF">BCF58_1181</name>
</gene>
<comment type="caution">
    <text evidence="4">The sequence shown here is derived from an EMBL/GenBank/DDBJ whole genome shotgun (WGS) entry which is preliminary data.</text>
</comment>
<dbReference type="InterPro" id="IPR002347">
    <property type="entry name" value="SDR_fam"/>
</dbReference>
<dbReference type="GO" id="GO:0016491">
    <property type="term" value="F:oxidoreductase activity"/>
    <property type="evidence" value="ECO:0007669"/>
    <property type="project" value="UniProtKB-KW"/>
</dbReference>
<dbReference type="PRINTS" id="PR00080">
    <property type="entry name" value="SDRFAMILY"/>
</dbReference>
<dbReference type="InterPro" id="IPR050259">
    <property type="entry name" value="SDR"/>
</dbReference>
<keyword evidence="2" id="KW-0521">NADP</keyword>
<evidence type="ECO:0000256" key="3">
    <source>
        <dbReference type="ARBA" id="ARBA00023002"/>
    </source>
</evidence>
<protein>
    <submittedName>
        <fullName evidence="4">NAD(P)-dependent dehydrogenase (Short-subunit alcohol dehydrogenase family)</fullName>
    </submittedName>
</protein>
<dbReference type="PRINTS" id="PR00081">
    <property type="entry name" value="GDHRDH"/>
</dbReference>
<dbReference type="RefSeq" id="WP_121461060.1">
    <property type="nucleotide sequence ID" value="NZ_RBXB01000001.1"/>
</dbReference>
<keyword evidence="3" id="KW-0560">Oxidoreductase</keyword>
<dbReference type="OrthoDB" id="9803333at2"/>
<dbReference type="AlphaFoldDB" id="A0A495SR31"/>
<accession>A0A495SR31</accession>